<proteinExistence type="predicted"/>
<feature type="signal peptide" evidence="4">
    <location>
        <begin position="1"/>
        <end position="18"/>
    </location>
</feature>
<reference evidence="6 7" key="1">
    <citation type="submission" date="2020-08" db="EMBL/GenBank/DDBJ databases">
        <title>Genomic Encyclopedia of Type Strains, Phase IV (KMG-IV): sequencing the most valuable type-strain genomes for metagenomic binning, comparative biology and taxonomic classification.</title>
        <authorList>
            <person name="Goeker M."/>
        </authorList>
    </citation>
    <scope>NUCLEOTIDE SEQUENCE [LARGE SCALE GENOMIC DNA]</scope>
    <source>
        <strain evidence="6 7">DSM 22368</strain>
    </source>
</reference>
<keyword evidence="2" id="KW-0677">Repeat</keyword>
<dbReference type="Proteomes" id="UP000528457">
    <property type="component" value="Unassembled WGS sequence"/>
</dbReference>
<name>A0A7X0MZW0_9GAMM</name>
<dbReference type="PROSITE" id="PS51257">
    <property type="entry name" value="PROKAR_LIPOPROTEIN"/>
    <property type="match status" value="1"/>
</dbReference>
<keyword evidence="1" id="KW-0479">Metal-binding</keyword>
<evidence type="ECO:0000256" key="1">
    <source>
        <dbReference type="ARBA" id="ARBA00022723"/>
    </source>
</evidence>
<evidence type="ECO:0000313" key="7">
    <source>
        <dbReference type="Proteomes" id="UP000528457"/>
    </source>
</evidence>
<feature type="domain" description="EF-hand" evidence="5">
    <location>
        <begin position="310"/>
        <end position="339"/>
    </location>
</feature>
<feature type="region of interest" description="Disordered" evidence="3">
    <location>
        <begin position="187"/>
        <end position="208"/>
    </location>
</feature>
<comment type="caution">
    <text evidence="6">The sequence shown here is derived from an EMBL/GenBank/DDBJ whole genome shotgun (WGS) entry which is preliminary data.</text>
</comment>
<evidence type="ECO:0000256" key="2">
    <source>
        <dbReference type="ARBA" id="ARBA00022737"/>
    </source>
</evidence>
<dbReference type="AlphaFoldDB" id="A0A7X0MZW0"/>
<evidence type="ECO:0000313" key="6">
    <source>
        <dbReference type="EMBL" id="MBB6523592.1"/>
    </source>
</evidence>
<dbReference type="PROSITE" id="PS00018">
    <property type="entry name" value="EF_HAND_1"/>
    <property type="match status" value="3"/>
</dbReference>
<feature type="domain" description="EF-hand" evidence="5">
    <location>
        <begin position="86"/>
        <end position="121"/>
    </location>
</feature>
<dbReference type="GO" id="GO:0005509">
    <property type="term" value="F:calcium ion binding"/>
    <property type="evidence" value="ECO:0007669"/>
    <property type="project" value="InterPro"/>
</dbReference>
<dbReference type="PANTHER" id="PTHR10827:SF98">
    <property type="entry name" value="45 KDA CALCIUM-BINDING PROTEIN"/>
    <property type="match status" value="1"/>
</dbReference>
<dbReference type="InParanoid" id="A0A7X0MZW0"/>
<dbReference type="PANTHER" id="PTHR10827">
    <property type="entry name" value="RETICULOCALBIN"/>
    <property type="match status" value="1"/>
</dbReference>
<feature type="chain" id="PRO_5031262664" evidence="4">
    <location>
        <begin position="19"/>
        <end position="342"/>
    </location>
</feature>
<evidence type="ECO:0000256" key="3">
    <source>
        <dbReference type="SAM" id="MobiDB-lite"/>
    </source>
</evidence>
<dbReference type="RefSeq" id="WP_166843394.1">
    <property type="nucleotide sequence ID" value="NZ_JAAONY010000004.1"/>
</dbReference>
<keyword evidence="4" id="KW-0732">Signal</keyword>
<evidence type="ECO:0000259" key="5">
    <source>
        <dbReference type="PROSITE" id="PS50222"/>
    </source>
</evidence>
<dbReference type="InterPro" id="IPR011992">
    <property type="entry name" value="EF-hand-dom_pair"/>
</dbReference>
<feature type="region of interest" description="Disordered" evidence="3">
    <location>
        <begin position="18"/>
        <end position="61"/>
    </location>
</feature>
<dbReference type="InterPro" id="IPR002048">
    <property type="entry name" value="EF_hand_dom"/>
</dbReference>
<gene>
    <name evidence="6" type="ORF">HNR48_003906</name>
</gene>
<keyword evidence="7" id="KW-1185">Reference proteome</keyword>
<evidence type="ECO:0000256" key="4">
    <source>
        <dbReference type="SAM" id="SignalP"/>
    </source>
</evidence>
<dbReference type="InterPro" id="IPR018247">
    <property type="entry name" value="EF_Hand_1_Ca_BS"/>
</dbReference>
<sequence>MKKLLPIAIAVASLSACSQTTPVAEQSSANNAKAAMADSKGLSKTERAKAAKDDRGHRPMPMTEERLARILEDHDASKDSVVSWGEYNDSRRKFFDSVDSNKNGTLDTEEYVYEYEGRLDDRIEKDRKGQVKQTIVRFKALDKDDNEVMTWAEYEASGERTFARWDGNKDNVIDENDPKPEYKWKKKKGEKVAKADKKKAKKKARRRSMIRMPTTHSKKGMFTIYDANEDGKITKDEFVNERRSVFHLADQDKSGDLVLNEYLGEYEDRVDAAIAKTRRAAIKQTYIRFDVLDDNKDKSMTFDELQISGKRIFNRWDKNQDGVISADDIAASQKVAAKSDSY</sequence>
<feature type="compositionally biased region" description="Basic residues" evidence="3">
    <location>
        <begin position="196"/>
        <end position="208"/>
    </location>
</feature>
<accession>A0A7X0MZW0</accession>
<feature type="compositionally biased region" description="Polar residues" evidence="3">
    <location>
        <begin position="18"/>
        <end position="31"/>
    </location>
</feature>
<organism evidence="6 7">
    <name type="scientific">Pseudoteredinibacter isoporae</name>
    <dbReference type="NCBI Taxonomy" id="570281"/>
    <lineage>
        <taxon>Bacteria</taxon>
        <taxon>Pseudomonadati</taxon>
        <taxon>Pseudomonadota</taxon>
        <taxon>Gammaproteobacteria</taxon>
        <taxon>Cellvibrionales</taxon>
        <taxon>Cellvibrionaceae</taxon>
        <taxon>Pseudoteredinibacter</taxon>
    </lineage>
</organism>
<dbReference type="EMBL" id="JACHHT010000004">
    <property type="protein sequence ID" value="MBB6523592.1"/>
    <property type="molecule type" value="Genomic_DNA"/>
</dbReference>
<dbReference type="SUPFAM" id="SSF47473">
    <property type="entry name" value="EF-hand"/>
    <property type="match status" value="2"/>
</dbReference>
<dbReference type="Gene3D" id="1.10.238.10">
    <property type="entry name" value="EF-hand"/>
    <property type="match status" value="3"/>
</dbReference>
<dbReference type="Pfam" id="PF13202">
    <property type="entry name" value="EF-hand_5"/>
    <property type="match status" value="3"/>
</dbReference>
<dbReference type="PROSITE" id="PS50222">
    <property type="entry name" value="EF_HAND_2"/>
    <property type="match status" value="2"/>
</dbReference>
<protein>
    <submittedName>
        <fullName evidence="6">Ca2+-binding EF-hand superfamily protein</fullName>
    </submittedName>
</protein>
<feature type="compositionally biased region" description="Basic and acidic residues" evidence="3">
    <location>
        <begin position="41"/>
        <end position="61"/>
    </location>
</feature>